<keyword evidence="2" id="KW-0472">Membrane</keyword>
<dbReference type="PANTHER" id="PTHR34978">
    <property type="entry name" value="POSSIBLE SENSOR-TRANSDUCER PROTEIN BLAR"/>
    <property type="match status" value="1"/>
</dbReference>
<feature type="transmembrane region" description="Helical" evidence="2">
    <location>
        <begin position="93"/>
        <end position="113"/>
    </location>
</feature>
<feature type="transmembrane region" description="Helical" evidence="2">
    <location>
        <begin position="34"/>
        <end position="60"/>
    </location>
</feature>
<feature type="transmembrane region" description="Helical" evidence="2">
    <location>
        <begin position="200"/>
        <end position="222"/>
    </location>
</feature>
<dbReference type="PANTHER" id="PTHR34978:SF3">
    <property type="entry name" value="SLR0241 PROTEIN"/>
    <property type="match status" value="1"/>
</dbReference>
<dbReference type="InterPro" id="IPR008756">
    <property type="entry name" value="Peptidase_M56"/>
</dbReference>
<evidence type="ECO:0000256" key="2">
    <source>
        <dbReference type="SAM" id="Phobius"/>
    </source>
</evidence>
<feature type="domain" description="Peptidase M56" evidence="3">
    <location>
        <begin position="3"/>
        <end position="278"/>
    </location>
</feature>
<keyword evidence="2" id="KW-1133">Transmembrane helix</keyword>
<evidence type="ECO:0000256" key="1">
    <source>
        <dbReference type="SAM" id="MobiDB-lite"/>
    </source>
</evidence>
<dbReference type="InterPro" id="IPR052173">
    <property type="entry name" value="Beta-lactam_resp_regulator"/>
</dbReference>
<evidence type="ECO:0000313" key="5">
    <source>
        <dbReference type="Proteomes" id="UP001060164"/>
    </source>
</evidence>
<reference evidence="4" key="1">
    <citation type="journal article" date="2022" name="Cell">
        <title>Design, construction, and in vivo augmentation of a complex gut microbiome.</title>
        <authorList>
            <person name="Cheng A.G."/>
            <person name="Ho P.Y."/>
            <person name="Aranda-Diaz A."/>
            <person name="Jain S."/>
            <person name="Yu F.B."/>
            <person name="Meng X."/>
            <person name="Wang M."/>
            <person name="Iakiviak M."/>
            <person name="Nagashima K."/>
            <person name="Zhao A."/>
            <person name="Murugkar P."/>
            <person name="Patil A."/>
            <person name="Atabakhsh K."/>
            <person name="Weakley A."/>
            <person name="Yan J."/>
            <person name="Brumbaugh A.R."/>
            <person name="Higginbottom S."/>
            <person name="Dimas A."/>
            <person name="Shiver A.L."/>
            <person name="Deutschbauer A."/>
            <person name="Neff N."/>
            <person name="Sonnenburg J.L."/>
            <person name="Huang K.C."/>
            <person name="Fischbach M.A."/>
        </authorList>
    </citation>
    <scope>NUCLEOTIDE SEQUENCE</scope>
    <source>
        <strain evidence="4">DSM 19829</strain>
    </source>
</reference>
<dbReference type="Pfam" id="PF05569">
    <property type="entry name" value="Peptidase_M56"/>
    <property type="match status" value="1"/>
</dbReference>
<keyword evidence="2" id="KW-0812">Transmembrane</keyword>
<dbReference type="RefSeq" id="WP_028528670.1">
    <property type="nucleotide sequence ID" value="NZ_CABLBR010000013.1"/>
</dbReference>
<dbReference type="CDD" id="cd07341">
    <property type="entry name" value="M56_BlaR1_MecR1_like"/>
    <property type="match status" value="1"/>
</dbReference>
<protein>
    <submittedName>
        <fullName evidence="4">M56 family metallopeptidase</fullName>
    </submittedName>
</protein>
<evidence type="ECO:0000259" key="3">
    <source>
        <dbReference type="Pfam" id="PF05569"/>
    </source>
</evidence>
<name>A0ABY5VIA1_9FIRM</name>
<organism evidence="4 5">
    <name type="scientific">Ruminococcus gauvreauii</name>
    <dbReference type="NCBI Taxonomy" id="438033"/>
    <lineage>
        <taxon>Bacteria</taxon>
        <taxon>Bacillati</taxon>
        <taxon>Bacillota</taxon>
        <taxon>Clostridia</taxon>
        <taxon>Eubacteriales</taxon>
        <taxon>Oscillospiraceae</taxon>
        <taxon>Ruminococcus</taxon>
    </lineage>
</organism>
<accession>A0ABY5VIA1</accession>
<keyword evidence="5" id="KW-1185">Reference proteome</keyword>
<dbReference type="Proteomes" id="UP001060164">
    <property type="component" value="Chromosome"/>
</dbReference>
<dbReference type="EMBL" id="CP102290">
    <property type="protein sequence ID" value="UWP60299.1"/>
    <property type="molecule type" value="Genomic_DNA"/>
</dbReference>
<gene>
    <name evidence="4" type="ORF">NQ502_04385</name>
</gene>
<sequence>MSILQMNLSAACIIAAIIVMRTAALDKLPKQLFQLLWLIPVIRLFVPFSFSSPISIFCLFERTPVQEMTGSFLSSGSIGGGKADLALRSGSSFLCMAVWITGSVILAACFTIVNVQSRRGFASSVPAGNENIDRWLAQHRIRRQISVRVSDRITTPLTYGVAKPVILLPASLECSGEAQLNYVLLHEFLHIRRLDILKSIVMLITVCIYWFNPMVWIMYVLVNRDIELACDEGVLKESGISTRASYALTLIQMQENRGGAGLAKSFSRYAIKERIESIMKYKKASVTAVAAALALAAGITTAFASSAAATETIKAEEMESSVSSESVDAVLEAEEQEGPRTESVSGAAAAEAIKAEETESLATSESVDAVAEPENQEGSSTDQVEYATITADDDGEKSSDGYDSDVAAVEEAEVHVDGKAWSGTITQENKEKTVHDLQETQSILEAENVQ</sequence>
<feature type="compositionally biased region" description="Low complexity" evidence="1">
    <location>
        <begin position="320"/>
        <end position="330"/>
    </location>
</feature>
<evidence type="ECO:0000313" key="4">
    <source>
        <dbReference type="EMBL" id="UWP60299.1"/>
    </source>
</evidence>
<feature type="region of interest" description="Disordered" evidence="1">
    <location>
        <begin position="317"/>
        <end position="403"/>
    </location>
</feature>
<feature type="transmembrane region" description="Helical" evidence="2">
    <location>
        <begin position="284"/>
        <end position="304"/>
    </location>
</feature>
<proteinExistence type="predicted"/>